<organism evidence="1 2">
    <name type="scientific">Necator americanus</name>
    <name type="common">Human hookworm</name>
    <dbReference type="NCBI Taxonomy" id="51031"/>
    <lineage>
        <taxon>Eukaryota</taxon>
        <taxon>Metazoa</taxon>
        <taxon>Ecdysozoa</taxon>
        <taxon>Nematoda</taxon>
        <taxon>Chromadorea</taxon>
        <taxon>Rhabditida</taxon>
        <taxon>Rhabditina</taxon>
        <taxon>Rhabditomorpha</taxon>
        <taxon>Strongyloidea</taxon>
        <taxon>Ancylostomatidae</taxon>
        <taxon>Bunostominae</taxon>
        <taxon>Necator</taxon>
    </lineage>
</organism>
<evidence type="ECO:0000313" key="2">
    <source>
        <dbReference type="Proteomes" id="UP001303046"/>
    </source>
</evidence>
<comment type="caution">
    <text evidence="1">The sequence shown here is derived from an EMBL/GenBank/DDBJ whole genome shotgun (WGS) entry which is preliminary data.</text>
</comment>
<proteinExistence type="predicted"/>
<name>A0ABR1CA91_NECAM</name>
<protein>
    <submittedName>
        <fullName evidence="1">Uncharacterized protein</fullName>
    </submittedName>
</protein>
<keyword evidence="2" id="KW-1185">Reference proteome</keyword>
<dbReference type="Proteomes" id="UP001303046">
    <property type="component" value="Unassembled WGS sequence"/>
</dbReference>
<evidence type="ECO:0000313" key="1">
    <source>
        <dbReference type="EMBL" id="KAK6735399.1"/>
    </source>
</evidence>
<gene>
    <name evidence="1" type="primary">Necator_chrII.g6341</name>
    <name evidence="1" type="ORF">RB195_018548</name>
</gene>
<sequence>MAQKDKSLKMNKTTAAAVYFMEWTSTALIAYANTINEIYSIPLIEHCTKKNTEVNKGKVELEKSLPDSKLTEKGEHDQLVARLRESASKVTEWSDFGCDQTANIRNKECGDEYIGETARLLCIRINEHLDGKTKSCDSTALGGHRVRRHNGEDFQVKITILAHEPSIAARKALEAFWIHSKSPNMNRKEECFSITREHAPYLRLIFDCARPHNRYLAVAGQSADPKALKKAILPKR</sequence>
<accession>A0ABR1CA91</accession>
<dbReference type="EMBL" id="JAVFWL010000002">
    <property type="protein sequence ID" value="KAK6735399.1"/>
    <property type="molecule type" value="Genomic_DNA"/>
</dbReference>
<reference evidence="1 2" key="1">
    <citation type="submission" date="2023-08" db="EMBL/GenBank/DDBJ databases">
        <title>A Necator americanus chromosomal reference genome.</title>
        <authorList>
            <person name="Ilik V."/>
            <person name="Petrzelkova K.J."/>
            <person name="Pardy F."/>
            <person name="Fuh T."/>
            <person name="Niatou-Singa F.S."/>
            <person name="Gouil Q."/>
            <person name="Baker L."/>
            <person name="Ritchie M.E."/>
            <person name="Jex A.R."/>
            <person name="Gazzola D."/>
            <person name="Li H."/>
            <person name="Toshio Fujiwara R."/>
            <person name="Zhan B."/>
            <person name="Aroian R.V."/>
            <person name="Pafco B."/>
            <person name="Schwarz E.M."/>
        </authorList>
    </citation>
    <scope>NUCLEOTIDE SEQUENCE [LARGE SCALE GENOMIC DNA]</scope>
    <source>
        <strain evidence="1 2">Aroian</strain>
        <tissue evidence="1">Whole animal</tissue>
    </source>
</reference>